<feature type="compositionally biased region" description="Acidic residues" evidence="1">
    <location>
        <begin position="146"/>
        <end position="177"/>
    </location>
</feature>
<feature type="region of interest" description="Disordered" evidence="1">
    <location>
        <begin position="434"/>
        <end position="454"/>
    </location>
</feature>
<evidence type="ECO:0000313" key="3">
    <source>
        <dbReference type="Proteomes" id="UP000183567"/>
    </source>
</evidence>
<feature type="compositionally biased region" description="Basic and acidic residues" evidence="1">
    <location>
        <begin position="41"/>
        <end position="57"/>
    </location>
</feature>
<dbReference type="AlphaFoldDB" id="A0A1J8RBD4"/>
<sequence>MSPKNMDRDSGESQLKPSSIKRKVSKRRLIDSDEEVVDDPADPRFDLPRVKRARTVESDQEPAPYDHNGADHDMDVDVDGELDAAAIDEETRFLGPDATNQPAATAPSVAPGQARKKNKADVSGKRLKRADTGGEAKKKKQVVYSDADDAEVDIDDVPDEDDAFDEDALSPQDDDFEPQPAPKRGGKAKASSSTKSKPAKAKPVLAKGGKGKAGKEKEKEKEIMIKDERKLPTPDSPPPSTSQTQSSNLFADDESSLPPPSTVEPSAAADHSTLPPPEPAKKRRLPTIKKNKPATSAPSQSNAAPSKPPPPSDDVTKPIAPANQQRKPAALLGATDFDLRDKSVYAELFKGAGGSTPRSGLNRREKEEERRKELNKMRDEAKAKRAEEAKHFFDLQSQGDKIARFEQTLRTHNGMALHPNFLAAKFREEYDRDRMRLRQSREGSQSVTKEEGEA</sequence>
<organism evidence="2 3">
    <name type="scientific">Rhizopogon vesiculosus</name>
    <dbReference type="NCBI Taxonomy" id="180088"/>
    <lineage>
        <taxon>Eukaryota</taxon>
        <taxon>Fungi</taxon>
        <taxon>Dikarya</taxon>
        <taxon>Basidiomycota</taxon>
        <taxon>Agaricomycotina</taxon>
        <taxon>Agaricomycetes</taxon>
        <taxon>Agaricomycetidae</taxon>
        <taxon>Boletales</taxon>
        <taxon>Suillineae</taxon>
        <taxon>Rhizopogonaceae</taxon>
        <taxon>Rhizopogon</taxon>
    </lineage>
</organism>
<feature type="region of interest" description="Disordered" evidence="1">
    <location>
        <begin position="1"/>
        <end position="337"/>
    </location>
</feature>
<feature type="compositionally biased region" description="Low complexity" evidence="1">
    <location>
        <begin position="188"/>
        <end position="207"/>
    </location>
</feature>
<evidence type="ECO:0000313" key="2">
    <source>
        <dbReference type="EMBL" id="OJA19050.1"/>
    </source>
</evidence>
<protein>
    <submittedName>
        <fullName evidence="2">Uncharacterized protein</fullName>
    </submittedName>
</protein>
<name>A0A1J8RBD4_9AGAM</name>
<feature type="compositionally biased region" description="Basic and acidic residues" evidence="1">
    <location>
        <begin position="119"/>
        <end position="136"/>
    </location>
</feature>
<feature type="compositionally biased region" description="Acidic residues" evidence="1">
    <location>
        <begin position="76"/>
        <end position="88"/>
    </location>
</feature>
<feature type="compositionally biased region" description="Basic and acidic residues" evidence="1">
    <location>
        <begin position="1"/>
        <end position="11"/>
    </location>
</feature>
<dbReference type="OrthoDB" id="3362703at2759"/>
<dbReference type="EMBL" id="LVVM01001207">
    <property type="protein sequence ID" value="OJA19050.1"/>
    <property type="molecule type" value="Genomic_DNA"/>
</dbReference>
<comment type="caution">
    <text evidence="2">The sequence shown here is derived from an EMBL/GenBank/DDBJ whole genome shotgun (WGS) entry which is preliminary data.</text>
</comment>
<dbReference type="Proteomes" id="UP000183567">
    <property type="component" value="Unassembled WGS sequence"/>
</dbReference>
<evidence type="ECO:0000256" key="1">
    <source>
        <dbReference type="SAM" id="MobiDB-lite"/>
    </source>
</evidence>
<reference evidence="2 3" key="1">
    <citation type="submission" date="2016-03" db="EMBL/GenBank/DDBJ databases">
        <title>Comparative genomics of the ectomycorrhizal sister species Rhizopogon vinicolor and Rhizopogon vesiculosus (Basidiomycota: Boletales) reveals a divergence of the mating type B locus.</title>
        <authorList>
            <person name="Mujic A.B."/>
            <person name="Kuo A."/>
            <person name="Tritt A."/>
            <person name="Lipzen A."/>
            <person name="Chen C."/>
            <person name="Johnson J."/>
            <person name="Sharma A."/>
            <person name="Barry K."/>
            <person name="Grigoriev I.V."/>
            <person name="Spatafora J.W."/>
        </authorList>
    </citation>
    <scope>NUCLEOTIDE SEQUENCE [LARGE SCALE GENOMIC DNA]</scope>
    <source>
        <strain evidence="2 3">AM-OR11-056</strain>
    </source>
</reference>
<feature type="region of interest" description="Disordered" evidence="1">
    <location>
        <begin position="350"/>
        <end position="383"/>
    </location>
</feature>
<feature type="compositionally biased region" description="Low complexity" evidence="1">
    <location>
        <begin position="293"/>
        <end position="305"/>
    </location>
</feature>
<gene>
    <name evidence="2" type="ORF">AZE42_06308</name>
</gene>
<feature type="compositionally biased region" description="Basic residues" evidence="1">
    <location>
        <begin position="281"/>
        <end position="292"/>
    </location>
</feature>
<accession>A0A1J8RBD4</accession>
<feature type="compositionally biased region" description="Basic and acidic residues" evidence="1">
    <location>
        <begin position="362"/>
        <end position="383"/>
    </location>
</feature>
<feature type="compositionally biased region" description="Basic and acidic residues" evidence="1">
    <location>
        <begin position="213"/>
        <end position="232"/>
    </location>
</feature>
<keyword evidence="3" id="KW-1185">Reference proteome</keyword>
<proteinExistence type="predicted"/>